<reference evidence="1 2" key="1">
    <citation type="submission" date="2019-10" db="EMBL/GenBank/DDBJ databases">
        <authorList>
            <person name="Karimi E."/>
        </authorList>
    </citation>
    <scope>NUCLEOTIDE SEQUENCE [LARGE SCALE GENOMIC DNA]</scope>
    <source>
        <strain evidence="1">Bacillus sp. 348</strain>
    </source>
</reference>
<evidence type="ECO:0000313" key="2">
    <source>
        <dbReference type="Proteomes" id="UP000433089"/>
    </source>
</evidence>
<name>A0A653X8J9_BACAB</name>
<dbReference type="Proteomes" id="UP000433089">
    <property type="component" value="Unassembled WGS sequence"/>
</dbReference>
<sequence length="57" mass="6300">MYADESALALKNKEKTMVIAAISTMNPGGREIPKPTDMIDRQIPGTHPFEYVNFSSS</sequence>
<organism evidence="1 2">
    <name type="scientific">Bacillus altitudinis</name>
    <dbReference type="NCBI Taxonomy" id="293387"/>
    <lineage>
        <taxon>Bacteria</taxon>
        <taxon>Bacillati</taxon>
        <taxon>Bacillota</taxon>
        <taxon>Bacilli</taxon>
        <taxon>Bacillales</taxon>
        <taxon>Bacillaceae</taxon>
        <taxon>Bacillus</taxon>
    </lineage>
</organism>
<protein>
    <submittedName>
        <fullName evidence="1">Uncharacterized protein</fullName>
    </submittedName>
</protein>
<gene>
    <name evidence="1" type="ORF">BACI348_50538</name>
</gene>
<evidence type="ECO:0000313" key="1">
    <source>
        <dbReference type="EMBL" id="VXC21245.1"/>
    </source>
</evidence>
<proteinExistence type="predicted"/>
<accession>A0A653X8J9</accession>
<dbReference type="AlphaFoldDB" id="A0A653X8J9"/>
<dbReference type="EMBL" id="CABWLH010000010">
    <property type="protein sequence ID" value="VXC21245.1"/>
    <property type="molecule type" value="Genomic_DNA"/>
</dbReference>